<reference evidence="1 2" key="1">
    <citation type="submission" date="2018-04" db="EMBL/GenBank/DDBJ databases">
        <title>Complete genome sequences of Streptomyces lydicus strain WYEC and characterization of antagonistic properties of biological control agents.</title>
        <authorList>
            <person name="Mariita R.M."/>
            <person name="Sello J.K."/>
        </authorList>
    </citation>
    <scope>NUCLEOTIDE SEQUENCE [LARGE SCALE GENOMIC DNA]</scope>
    <source>
        <strain evidence="1 2">WYEC 108</strain>
    </source>
</reference>
<gene>
    <name evidence="1" type="ORF">DDE74_36030</name>
</gene>
<name>A0A3S9YKL5_9ACTN</name>
<dbReference type="Proteomes" id="UP000275579">
    <property type="component" value="Chromosome"/>
</dbReference>
<evidence type="ECO:0000313" key="2">
    <source>
        <dbReference type="Proteomes" id="UP000275579"/>
    </source>
</evidence>
<proteinExistence type="predicted"/>
<protein>
    <submittedName>
        <fullName evidence="1">Uncharacterized protein</fullName>
    </submittedName>
</protein>
<accession>A0A3S9YKL5</accession>
<dbReference type="AlphaFoldDB" id="A0A3S9YKL5"/>
<dbReference type="RefSeq" id="WP_127154324.1">
    <property type="nucleotide sequence ID" value="NZ_CP029042.1"/>
</dbReference>
<sequence>MTDSRRRRDDFVQGAVWYVGEMMCRKHGMVWQYTPEPLDDGTYPPLFDPTDTPALDTTCVAFPDAGPYEGFYPLNILRRMLIDEDETGMPVDEHLVDALDPAYVIDEDDDEE</sequence>
<evidence type="ECO:0000313" key="1">
    <source>
        <dbReference type="EMBL" id="AZS75586.1"/>
    </source>
</evidence>
<organism evidence="1 2">
    <name type="scientific">Streptomyces lydicus</name>
    <dbReference type="NCBI Taxonomy" id="47763"/>
    <lineage>
        <taxon>Bacteria</taxon>
        <taxon>Bacillati</taxon>
        <taxon>Actinomycetota</taxon>
        <taxon>Actinomycetes</taxon>
        <taxon>Kitasatosporales</taxon>
        <taxon>Streptomycetaceae</taxon>
        <taxon>Streptomyces</taxon>
    </lineage>
</organism>
<dbReference type="EMBL" id="CP029042">
    <property type="protein sequence ID" value="AZS75586.1"/>
    <property type="molecule type" value="Genomic_DNA"/>
</dbReference>